<gene>
    <name evidence="2" type="ORF">FO440_04740</name>
</gene>
<feature type="transmembrane region" description="Helical" evidence="1">
    <location>
        <begin position="39"/>
        <end position="56"/>
    </location>
</feature>
<feature type="transmembrane region" description="Helical" evidence="1">
    <location>
        <begin position="7"/>
        <end position="27"/>
    </location>
</feature>
<feature type="transmembrane region" description="Helical" evidence="1">
    <location>
        <begin position="77"/>
        <end position="97"/>
    </location>
</feature>
<evidence type="ECO:0000313" key="3">
    <source>
        <dbReference type="Proteomes" id="UP000318733"/>
    </source>
</evidence>
<feature type="transmembrane region" description="Helical" evidence="1">
    <location>
        <begin position="109"/>
        <end position="128"/>
    </location>
</feature>
<dbReference type="RefSeq" id="WP_144247067.1">
    <property type="nucleotide sequence ID" value="NZ_VLPK01000001.1"/>
</dbReference>
<evidence type="ECO:0000256" key="1">
    <source>
        <dbReference type="SAM" id="Phobius"/>
    </source>
</evidence>
<dbReference type="AlphaFoldDB" id="A0A556MU81"/>
<accession>A0A556MU81</accession>
<name>A0A556MU81_9SPHI</name>
<keyword evidence="1" id="KW-1133">Transmembrane helix</keyword>
<sequence length="135" mass="14579">MKNALTWGVVIGVLSAIWLFVTHALGYDTVTEKTAPFEYISILIPIIGLFLGISNYRAVDCKGNMGFLEALIQSFKILLFGGILAVFAGIVYINYIQVANNFAVFSGRMFAALLIGLLSALAVSLILATKSNKVD</sequence>
<protein>
    <submittedName>
        <fullName evidence="2">DUF4199 domain-containing protein</fullName>
    </submittedName>
</protein>
<proteinExistence type="predicted"/>
<keyword evidence="1" id="KW-0812">Transmembrane</keyword>
<dbReference type="InterPro" id="IPR025250">
    <property type="entry name" value="DUF4199"/>
</dbReference>
<keyword evidence="1" id="KW-0472">Membrane</keyword>
<dbReference type="Pfam" id="PF13858">
    <property type="entry name" value="DUF4199"/>
    <property type="match status" value="1"/>
</dbReference>
<comment type="caution">
    <text evidence="2">The sequence shown here is derived from an EMBL/GenBank/DDBJ whole genome shotgun (WGS) entry which is preliminary data.</text>
</comment>
<dbReference type="Proteomes" id="UP000318733">
    <property type="component" value="Unassembled WGS sequence"/>
</dbReference>
<dbReference type="EMBL" id="VLPK01000001">
    <property type="protein sequence ID" value="TSJ43501.1"/>
    <property type="molecule type" value="Genomic_DNA"/>
</dbReference>
<evidence type="ECO:0000313" key="2">
    <source>
        <dbReference type="EMBL" id="TSJ43501.1"/>
    </source>
</evidence>
<reference evidence="2 3" key="1">
    <citation type="submission" date="2019-07" db="EMBL/GenBank/DDBJ databases">
        <authorList>
            <person name="Huq M.A."/>
        </authorList>
    </citation>
    <scope>NUCLEOTIDE SEQUENCE [LARGE SCALE GENOMIC DNA]</scope>
    <source>
        <strain evidence="2 3">MAH-19</strain>
    </source>
</reference>
<dbReference type="OrthoDB" id="796718at2"/>
<keyword evidence="3" id="KW-1185">Reference proteome</keyword>
<organism evidence="2 3">
    <name type="scientific">Mucilaginibacter corticis</name>
    <dbReference type="NCBI Taxonomy" id="2597670"/>
    <lineage>
        <taxon>Bacteria</taxon>
        <taxon>Pseudomonadati</taxon>
        <taxon>Bacteroidota</taxon>
        <taxon>Sphingobacteriia</taxon>
        <taxon>Sphingobacteriales</taxon>
        <taxon>Sphingobacteriaceae</taxon>
        <taxon>Mucilaginibacter</taxon>
    </lineage>
</organism>